<dbReference type="NCBIfam" id="NF006975">
    <property type="entry name" value="PRK09448.1"/>
    <property type="match status" value="1"/>
</dbReference>
<dbReference type="EMBL" id="WHUT02000010">
    <property type="protein sequence ID" value="NUB45921.1"/>
    <property type="molecule type" value="Genomic_DNA"/>
</dbReference>
<evidence type="ECO:0000256" key="2">
    <source>
        <dbReference type="RuleBase" id="RU003875"/>
    </source>
</evidence>
<evidence type="ECO:0000313" key="4">
    <source>
        <dbReference type="EMBL" id="NUB45921.1"/>
    </source>
</evidence>
<accession>A0A8X8KQG1</accession>
<dbReference type="Pfam" id="PF00210">
    <property type="entry name" value="Ferritin"/>
    <property type="match status" value="1"/>
</dbReference>
<dbReference type="InterPro" id="IPR009078">
    <property type="entry name" value="Ferritin-like_SF"/>
</dbReference>
<dbReference type="PRINTS" id="PR01346">
    <property type="entry name" value="HELNAPAPROT"/>
</dbReference>
<dbReference type="CDD" id="cd01043">
    <property type="entry name" value="DPS"/>
    <property type="match status" value="1"/>
</dbReference>
<comment type="similarity">
    <text evidence="1 2">Belongs to the Dps family.</text>
</comment>
<proteinExistence type="inferred from homology"/>
<feature type="domain" description="Ferritin/DPS" evidence="3">
    <location>
        <begin position="21"/>
        <end position="160"/>
    </location>
</feature>
<organism evidence="4 5">
    <name type="scientific">Fertoeibacter niger</name>
    <dbReference type="NCBI Taxonomy" id="2656921"/>
    <lineage>
        <taxon>Bacteria</taxon>
        <taxon>Pseudomonadati</taxon>
        <taxon>Pseudomonadota</taxon>
        <taxon>Alphaproteobacteria</taxon>
        <taxon>Rhodobacterales</taxon>
        <taxon>Paracoccaceae</taxon>
        <taxon>Fertoeibacter</taxon>
    </lineage>
</organism>
<dbReference type="PANTHER" id="PTHR42932:SF3">
    <property type="entry name" value="DNA PROTECTION DURING STARVATION PROTEIN"/>
    <property type="match status" value="1"/>
</dbReference>
<dbReference type="GO" id="GO:0008199">
    <property type="term" value="F:ferric iron binding"/>
    <property type="evidence" value="ECO:0007669"/>
    <property type="project" value="InterPro"/>
</dbReference>
<name>A0A8X8KQG1_9RHOB</name>
<keyword evidence="5" id="KW-1185">Reference proteome</keyword>
<evidence type="ECO:0000259" key="3">
    <source>
        <dbReference type="Pfam" id="PF00210"/>
    </source>
</evidence>
<dbReference type="GO" id="GO:0016722">
    <property type="term" value="F:oxidoreductase activity, acting on metal ions"/>
    <property type="evidence" value="ECO:0007669"/>
    <property type="project" value="InterPro"/>
</dbReference>
<dbReference type="PROSITE" id="PS00818">
    <property type="entry name" value="DPS_1"/>
    <property type="match status" value="1"/>
</dbReference>
<dbReference type="InterPro" id="IPR023188">
    <property type="entry name" value="DPS_DNA-bd_CS"/>
</dbReference>
<comment type="caution">
    <text evidence="4">The sequence shown here is derived from an EMBL/GenBank/DDBJ whole genome shotgun (WGS) entry which is preliminary data.</text>
</comment>
<evidence type="ECO:0000313" key="5">
    <source>
        <dbReference type="Proteomes" id="UP000484076"/>
    </source>
</evidence>
<dbReference type="SUPFAM" id="SSF47240">
    <property type="entry name" value="Ferritin-like"/>
    <property type="match status" value="1"/>
</dbReference>
<dbReference type="InterPro" id="IPR012347">
    <property type="entry name" value="Ferritin-like"/>
</dbReference>
<dbReference type="PANTHER" id="PTHR42932">
    <property type="entry name" value="GENERAL STRESS PROTEIN 20U"/>
    <property type="match status" value="1"/>
</dbReference>
<reference evidence="4" key="1">
    <citation type="submission" date="2020-05" db="EMBL/GenBank/DDBJ databases">
        <title>Fertoebacter nigrum gen. nov., sp. nov., a new member of the family Rhodobacteraceae.</title>
        <authorList>
            <person name="Szuroczki S."/>
            <person name="Abbaszade G."/>
            <person name="Buni D."/>
            <person name="Schumann P."/>
            <person name="Toth E."/>
        </authorList>
    </citation>
    <scope>NUCLEOTIDE SEQUENCE</scope>
    <source>
        <strain evidence="4">RG-N-1a</strain>
    </source>
</reference>
<dbReference type="InterPro" id="IPR002177">
    <property type="entry name" value="DPS_DNA-bd"/>
</dbReference>
<evidence type="ECO:0000256" key="1">
    <source>
        <dbReference type="ARBA" id="ARBA00009497"/>
    </source>
</evidence>
<dbReference type="Gene3D" id="1.20.1260.10">
    <property type="match status" value="1"/>
</dbReference>
<dbReference type="AlphaFoldDB" id="A0A8X8KQG1"/>
<dbReference type="Proteomes" id="UP000484076">
    <property type="component" value="Unassembled WGS sequence"/>
</dbReference>
<sequence>MTYASRLDLDTALRAAVLPILQSRLSDTLDLQAQVKQAHWNLRGPAFIALHDLFDRIAADIALAADDTAERIVALGGYADGRPFRTARDTSLPGWPERVQAQGAVLDALAASISAHGRGLRDAIDSTTQIGDAGTADLFTGQSRQTDKQLWLVEAHLSGMKAE</sequence>
<protein>
    <submittedName>
        <fullName evidence="4">DNA starvation/stationary phase protection protein Dps</fullName>
    </submittedName>
</protein>
<dbReference type="InterPro" id="IPR008331">
    <property type="entry name" value="Ferritin_DPS_dom"/>
</dbReference>
<gene>
    <name evidence="4" type="primary">dps</name>
    <name evidence="4" type="synonym">pexB</name>
    <name evidence="4" type="ORF">GEU84_016105</name>
</gene>
<dbReference type="PIRSF" id="PIRSF005900">
    <property type="entry name" value="Dps"/>
    <property type="match status" value="1"/>
</dbReference>